<dbReference type="Proteomes" id="UP000271087">
    <property type="component" value="Unassembled WGS sequence"/>
</dbReference>
<dbReference type="AlphaFoldDB" id="A0A182EHW5"/>
<dbReference type="SMART" id="SM00333">
    <property type="entry name" value="TUDOR"/>
    <property type="match status" value="1"/>
</dbReference>
<dbReference type="InterPro" id="IPR042470">
    <property type="entry name" value="RMI1_N_C_sf"/>
</dbReference>
<dbReference type="PROSITE" id="PS01152">
    <property type="entry name" value="HESB"/>
    <property type="match status" value="1"/>
</dbReference>
<evidence type="ECO:0000259" key="3">
    <source>
        <dbReference type="PROSITE" id="PS50304"/>
    </source>
</evidence>
<dbReference type="SUPFAM" id="SSF63748">
    <property type="entry name" value="Tudor/PWWP/MBT"/>
    <property type="match status" value="1"/>
</dbReference>
<reference evidence="4 5" key="2">
    <citation type="submission" date="2018-08" db="EMBL/GenBank/DDBJ databases">
        <authorList>
            <person name="Laetsch R D."/>
            <person name="Stevens L."/>
            <person name="Kumar S."/>
            <person name="Blaxter L. M."/>
        </authorList>
    </citation>
    <scope>NUCLEOTIDE SEQUENCE [LARGE SCALE GENOMIC DNA]</scope>
</reference>
<dbReference type="PANTHER" id="PTHR10072:SF41">
    <property type="entry name" value="IRON-SULFUR CLUSTER ASSEMBLY 1 HOMOLOG, MITOCHONDRIAL"/>
    <property type="match status" value="1"/>
</dbReference>
<evidence type="ECO:0000313" key="4">
    <source>
        <dbReference type="EMBL" id="VDK86989.1"/>
    </source>
</evidence>
<dbReference type="OrthoDB" id="434939at2759"/>
<organism evidence="6">
    <name type="scientific">Onchocerca ochengi</name>
    <name type="common">Filarial nematode worm</name>
    <dbReference type="NCBI Taxonomy" id="42157"/>
    <lineage>
        <taxon>Eukaryota</taxon>
        <taxon>Metazoa</taxon>
        <taxon>Ecdysozoa</taxon>
        <taxon>Nematoda</taxon>
        <taxon>Chromadorea</taxon>
        <taxon>Rhabditida</taxon>
        <taxon>Spirurina</taxon>
        <taxon>Spiruromorpha</taxon>
        <taxon>Filarioidea</taxon>
        <taxon>Onchocercidae</taxon>
        <taxon>Onchocerca</taxon>
    </lineage>
</organism>
<dbReference type="GO" id="GO:0051537">
    <property type="term" value="F:2 iron, 2 sulfur cluster binding"/>
    <property type="evidence" value="ECO:0007669"/>
    <property type="project" value="TreeGrafter"/>
</dbReference>
<evidence type="ECO:0000256" key="2">
    <source>
        <dbReference type="ARBA" id="ARBA00039743"/>
    </source>
</evidence>
<dbReference type="EMBL" id="UYRW01002856">
    <property type="protein sequence ID" value="VDK86989.1"/>
    <property type="molecule type" value="Genomic_DNA"/>
</dbReference>
<dbReference type="NCBIfam" id="TIGR00049">
    <property type="entry name" value="iron-sulfur cluster assembly accessory protein"/>
    <property type="match status" value="1"/>
</dbReference>
<dbReference type="FunFam" id="2.60.300.12:FF:000001">
    <property type="entry name" value="Iron-binding protein IscA"/>
    <property type="match status" value="1"/>
</dbReference>
<evidence type="ECO:0000313" key="6">
    <source>
        <dbReference type="WBParaSite" id="nOo.2.0.1.t07691-RA"/>
    </source>
</evidence>
<dbReference type="GO" id="GO:0016226">
    <property type="term" value="P:iron-sulfur cluster assembly"/>
    <property type="evidence" value="ECO:0007669"/>
    <property type="project" value="InterPro"/>
</dbReference>
<name>A0A182EHW5_ONCOC</name>
<dbReference type="STRING" id="42157.A0A182EHW5"/>
<dbReference type="InterPro" id="IPR016092">
    <property type="entry name" value="ATAP"/>
</dbReference>
<dbReference type="Pfam" id="PF01521">
    <property type="entry name" value="Fe-S_biosyn"/>
    <property type="match status" value="1"/>
</dbReference>
<dbReference type="PANTHER" id="PTHR10072">
    <property type="entry name" value="IRON-SULFUR CLUSTER ASSEMBLY PROTEIN"/>
    <property type="match status" value="1"/>
</dbReference>
<proteinExistence type="inferred from homology"/>
<dbReference type="Gene3D" id="2.40.50.770">
    <property type="entry name" value="RecQ-mediated genome instability protein Rmi1, C-terminal domain"/>
    <property type="match status" value="1"/>
</dbReference>
<dbReference type="InterPro" id="IPR017870">
    <property type="entry name" value="FeS_cluster_insertion_CS"/>
</dbReference>
<protein>
    <recommendedName>
        <fullName evidence="2">Iron-sulfur cluster assembly 1 homolog, mitochondrial</fullName>
    </recommendedName>
</protein>
<dbReference type="Gene3D" id="2.30.30.140">
    <property type="match status" value="1"/>
</dbReference>
<keyword evidence="5" id="KW-1185">Reference proteome</keyword>
<dbReference type="InterPro" id="IPR000361">
    <property type="entry name" value="ATAP_core_dom"/>
</dbReference>
<evidence type="ECO:0000256" key="1">
    <source>
        <dbReference type="ARBA" id="ARBA00006718"/>
    </source>
</evidence>
<dbReference type="Pfam" id="PF08585">
    <property type="entry name" value="RMI1_N_C"/>
    <property type="match status" value="1"/>
</dbReference>
<dbReference type="WBParaSite" id="nOo.2.0.1.t07691-RA">
    <property type="protein sequence ID" value="nOo.2.0.1.t07691-RA"/>
    <property type="gene ID" value="nOo.2.0.1.g07691"/>
</dbReference>
<dbReference type="InterPro" id="IPR002999">
    <property type="entry name" value="Tudor"/>
</dbReference>
<dbReference type="InterPro" id="IPR035903">
    <property type="entry name" value="HesB-like_dom_sf"/>
</dbReference>
<reference evidence="6" key="1">
    <citation type="submission" date="2016-06" db="UniProtKB">
        <authorList>
            <consortium name="WormBaseParasite"/>
        </authorList>
    </citation>
    <scope>IDENTIFICATION</scope>
</reference>
<feature type="domain" description="Tudor" evidence="3">
    <location>
        <begin position="389"/>
        <end position="447"/>
    </location>
</feature>
<dbReference type="InterPro" id="IPR013894">
    <property type="entry name" value="RMI1_OB"/>
</dbReference>
<dbReference type="InterPro" id="IPR050322">
    <property type="entry name" value="Fe-S_cluster_asmbl/transfer"/>
</dbReference>
<evidence type="ECO:0000313" key="5">
    <source>
        <dbReference type="Proteomes" id="UP000271087"/>
    </source>
</evidence>
<sequence length="586" mass="66212">GPLIVQVIKPRNVSYPKYSETAHTDGLIKIQLSDGFSSIQALLFEPIPKLNAGTPPGTKVRLTGKIPIENGMLLINGTNCQVLGGNVEKMVEKWNLEKNWLHKPIRIADNNAPKWIQFSKQRLLQSSLPFNATNKMFRANDVINGLSKKMTDERGDDFNAARKAQIEQVIGNNAIKKFARSQNRRFVRDDKKNLSPVHRLSNPLTLYDFVQPKVSIPDKPPGQQNYDKDQVKRTEVNVQNAEIQRMNRPQRGRFNEKALSSGFSNRQISENTGPHTIEISNSNKYRKQFNRLERERDCTINVMSDGSRLDYADNYQLVTATNKELAALHLSSVGNGLTNVDEDHNILQPTVFFENKNHGYQLNAVYRPTYEQQQQQPFNNVMVNGEIAFWKIGDKCLAPWNDGQFYPSTLISMGPADMCTIEYDEYGNRSSVPVGVSLLTRLIFFGKTGEELLKHMTSRHVSTAARVIKTAIRRGVPSKVALSLTPEAVKRVKYLLSKQPETTALKISVRQRGCNGLTYTLDYAQHKAKFDEEVVQDGARLWIDPKAQLTLLGSEMDYVEDRLSSEFVFRNPNIKGTCGCGESFSI</sequence>
<dbReference type="GO" id="GO:0005739">
    <property type="term" value="C:mitochondrion"/>
    <property type="evidence" value="ECO:0007669"/>
    <property type="project" value="TreeGrafter"/>
</dbReference>
<comment type="similarity">
    <text evidence="1">Belongs to the HesB/IscA family.</text>
</comment>
<dbReference type="SUPFAM" id="SSF89360">
    <property type="entry name" value="HesB-like domain"/>
    <property type="match status" value="1"/>
</dbReference>
<dbReference type="PROSITE" id="PS50304">
    <property type="entry name" value="TUDOR"/>
    <property type="match status" value="1"/>
</dbReference>
<accession>A0A182EHW5</accession>
<dbReference type="Gene3D" id="2.60.300.12">
    <property type="entry name" value="HesB-like domain"/>
    <property type="match status" value="1"/>
</dbReference>
<gene>
    <name evidence="4" type="ORF">NOO_LOCUS7691</name>
</gene>